<dbReference type="EMBL" id="LZFP01000004">
    <property type="protein sequence ID" value="OBR40989.1"/>
    <property type="molecule type" value="Genomic_DNA"/>
</dbReference>
<evidence type="ECO:0000256" key="3">
    <source>
        <dbReference type="ARBA" id="ARBA00023082"/>
    </source>
</evidence>
<evidence type="ECO:0000256" key="2">
    <source>
        <dbReference type="ARBA" id="ARBA00023015"/>
    </source>
</evidence>
<sequence length="161" mass="18884">MHSKKKFIQYIKENEGIIYKTSRIYSNNTEDQKDVYQEIVYQLWKSYPSFKSNSKISTWMYRVALNTAISYLKKEKRKGTRVSIDNFLLNKIDQVDAVMEERITLLYAHIKKLSIVEKGIILLHLEGKNYDEIAAITGFTNTNIGTRLGRIKQKLKSQIKK</sequence>
<dbReference type="InterPro" id="IPR007627">
    <property type="entry name" value="RNA_pol_sigma70_r2"/>
</dbReference>
<dbReference type="Gene3D" id="1.10.1740.10">
    <property type="match status" value="1"/>
</dbReference>
<keyword evidence="2" id="KW-0805">Transcription regulation</keyword>
<reference evidence="7" key="1">
    <citation type="submission" date="2016-06" db="EMBL/GenBank/DDBJ databases">
        <authorList>
            <person name="Zhan P."/>
        </authorList>
    </citation>
    <scope>NUCLEOTIDE SEQUENCE [LARGE SCALE GENOMIC DNA]</scope>
    <source>
        <strain evidence="7">T28</strain>
    </source>
</reference>
<dbReference type="RefSeq" id="WP_068483012.1">
    <property type="nucleotide sequence ID" value="NZ_CP018760.1"/>
</dbReference>
<dbReference type="AlphaFoldDB" id="A0A1B7ZCZ2"/>
<evidence type="ECO:0000259" key="5">
    <source>
        <dbReference type="PROSITE" id="PS00622"/>
    </source>
</evidence>
<dbReference type="InterPro" id="IPR036388">
    <property type="entry name" value="WH-like_DNA-bd_sf"/>
</dbReference>
<dbReference type="SUPFAM" id="SSF88946">
    <property type="entry name" value="Sigma2 domain of RNA polymerase sigma factors"/>
    <property type="match status" value="1"/>
</dbReference>
<dbReference type="KEGG" id="mart:BTR34_15960"/>
<protein>
    <submittedName>
        <fullName evidence="6">RNA polymerase subunit sigma-70</fullName>
    </submittedName>
</protein>
<evidence type="ECO:0000256" key="1">
    <source>
        <dbReference type="ARBA" id="ARBA00010641"/>
    </source>
</evidence>
<dbReference type="NCBIfam" id="TIGR02937">
    <property type="entry name" value="sigma70-ECF"/>
    <property type="match status" value="1"/>
</dbReference>
<dbReference type="GO" id="GO:0006352">
    <property type="term" value="P:DNA-templated transcription initiation"/>
    <property type="evidence" value="ECO:0007669"/>
    <property type="project" value="InterPro"/>
</dbReference>
<dbReference type="GO" id="GO:0016987">
    <property type="term" value="F:sigma factor activity"/>
    <property type="evidence" value="ECO:0007669"/>
    <property type="project" value="UniProtKB-KW"/>
</dbReference>
<feature type="domain" description="HTH luxR-type" evidence="5">
    <location>
        <begin position="127"/>
        <end position="154"/>
    </location>
</feature>
<dbReference type="InterPro" id="IPR013325">
    <property type="entry name" value="RNA_pol_sigma_r2"/>
</dbReference>
<dbReference type="PANTHER" id="PTHR43133">
    <property type="entry name" value="RNA POLYMERASE ECF-TYPE SIGMA FACTO"/>
    <property type="match status" value="1"/>
</dbReference>
<keyword evidence="4" id="KW-0804">Transcription</keyword>
<dbReference type="InterPro" id="IPR013324">
    <property type="entry name" value="RNA_pol_sigma_r3/r4-like"/>
</dbReference>
<dbReference type="Pfam" id="PF08281">
    <property type="entry name" value="Sigma70_r4_2"/>
    <property type="match status" value="1"/>
</dbReference>
<gene>
    <name evidence="6" type="ORF">A9200_14260</name>
</gene>
<dbReference type="InterPro" id="IPR013249">
    <property type="entry name" value="RNA_pol_sigma70_r4_t2"/>
</dbReference>
<proteinExistence type="inferred from homology"/>
<dbReference type="PANTHER" id="PTHR43133:SF45">
    <property type="entry name" value="RNA POLYMERASE ECF-TYPE SIGMA FACTOR"/>
    <property type="match status" value="1"/>
</dbReference>
<evidence type="ECO:0000313" key="7">
    <source>
        <dbReference type="Proteomes" id="UP000092164"/>
    </source>
</evidence>
<dbReference type="Pfam" id="PF04542">
    <property type="entry name" value="Sigma70_r2"/>
    <property type="match status" value="1"/>
</dbReference>
<accession>A0A1B7ZCZ2</accession>
<evidence type="ECO:0000313" key="6">
    <source>
        <dbReference type="EMBL" id="OBR40989.1"/>
    </source>
</evidence>
<dbReference type="InterPro" id="IPR014284">
    <property type="entry name" value="RNA_pol_sigma-70_dom"/>
</dbReference>
<keyword evidence="3" id="KW-0731">Sigma factor</keyword>
<dbReference type="GO" id="GO:0003677">
    <property type="term" value="F:DNA binding"/>
    <property type="evidence" value="ECO:0007669"/>
    <property type="project" value="InterPro"/>
</dbReference>
<evidence type="ECO:0000256" key="4">
    <source>
        <dbReference type="ARBA" id="ARBA00023163"/>
    </source>
</evidence>
<comment type="similarity">
    <text evidence="1">Belongs to the sigma-70 factor family. ECF subfamily.</text>
</comment>
<dbReference type="Proteomes" id="UP000092164">
    <property type="component" value="Unassembled WGS sequence"/>
</dbReference>
<comment type="caution">
    <text evidence="6">The sequence shown here is derived from an EMBL/GenBank/DDBJ whole genome shotgun (WGS) entry which is preliminary data.</text>
</comment>
<dbReference type="STRING" id="1836467.BTR34_15960"/>
<dbReference type="InterPro" id="IPR039425">
    <property type="entry name" value="RNA_pol_sigma-70-like"/>
</dbReference>
<dbReference type="Gene3D" id="1.10.10.10">
    <property type="entry name" value="Winged helix-like DNA-binding domain superfamily/Winged helix DNA-binding domain"/>
    <property type="match status" value="1"/>
</dbReference>
<organism evidence="6 7">
    <name type="scientific">Maribacter hydrothermalis</name>
    <dbReference type="NCBI Taxonomy" id="1836467"/>
    <lineage>
        <taxon>Bacteria</taxon>
        <taxon>Pseudomonadati</taxon>
        <taxon>Bacteroidota</taxon>
        <taxon>Flavobacteriia</taxon>
        <taxon>Flavobacteriales</taxon>
        <taxon>Flavobacteriaceae</taxon>
        <taxon>Maribacter</taxon>
    </lineage>
</organism>
<dbReference type="InterPro" id="IPR000792">
    <property type="entry name" value="Tscrpt_reg_LuxR_C"/>
</dbReference>
<dbReference type="OrthoDB" id="9780326at2"/>
<dbReference type="PROSITE" id="PS00622">
    <property type="entry name" value="HTH_LUXR_1"/>
    <property type="match status" value="1"/>
</dbReference>
<dbReference type="SUPFAM" id="SSF88659">
    <property type="entry name" value="Sigma3 and sigma4 domains of RNA polymerase sigma factors"/>
    <property type="match status" value="1"/>
</dbReference>
<name>A0A1B7ZCZ2_9FLAO</name>
<keyword evidence="7" id="KW-1185">Reference proteome</keyword>